<dbReference type="Proteomes" id="UP000004773">
    <property type="component" value="Unassembled WGS sequence"/>
</dbReference>
<evidence type="ECO:0000313" key="3">
    <source>
        <dbReference type="Proteomes" id="UP000004773"/>
    </source>
</evidence>
<evidence type="ECO:0008006" key="4">
    <source>
        <dbReference type="Google" id="ProtNLM"/>
    </source>
</evidence>
<evidence type="ECO:0000313" key="2">
    <source>
        <dbReference type="EMBL" id="EGF86052.1"/>
    </source>
</evidence>
<dbReference type="CDD" id="cd11540">
    <property type="entry name" value="NTP-PPase_u3"/>
    <property type="match status" value="1"/>
</dbReference>
<sequence length="178" mass="20855">MKEFHYDYVTRIIDWAKDREIKEKGRLTKQLLKSDEENSELQNAIESYENGNKDALIQIKDSIGDIYVTLVVSTYLVSERPYLTFRKIKTSKHSSVSIGWLYFIRELKTQDRLLFDVFTNTEATFIDIEVRLSSYINFLEMVAQAYGLELVECIKYAYDTISKRKGKMIDGTFIKEGE</sequence>
<gene>
    <name evidence="2" type="ORF">HMPREF0428_01854</name>
</gene>
<protein>
    <recommendedName>
        <fullName evidence="4">MazG nucleotide pyrophosphohydrolase domain protein</fullName>
    </recommendedName>
</protein>
<feature type="coiled-coil region" evidence="1">
    <location>
        <begin position="31"/>
        <end position="58"/>
    </location>
</feature>
<evidence type="ECO:0000256" key="1">
    <source>
        <dbReference type="SAM" id="Coils"/>
    </source>
</evidence>
<dbReference type="AlphaFoldDB" id="A0AA87DXJ1"/>
<dbReference type="RefSeq" id="WP_003148035.1">
    <property type="nucleotide sequence ID" value="NZ_GL883586.1"/>
</dbReference>
<reference evidence="2 3" key="1">
    <citation type="submission" date="2011-03" db="EMBL/GenBank/DDBJ databases">
        <title>The Genome Sequence of Gemella haemolysans M341.</title>
        <authorList>
            <consortium name="The Broad Institute Genome Sequencing Platform"/>
            <consortium name="The Broad Institute Genome Sequencing Center for Infectious Disease"/>
            <person name="Earl A."/>
            <person name="Ward D."/>
            <person name="Feldgarden M."/>
            <person name="Gevers D."/>
            <person name="Sibley C.D."/>
            <person name="Field T.R."/>
            <person name="Grinwis M."/>
            <person name="Eshaghurshan C.S."/>
            <person name="Surette M.G."/>
            <person name="Young S.K."/>
            <person name="Zeng Q."/>
            <person name="Gargeya S."/>
            <person name="Fitzgerald M."/>
            <person name="Haas B."/>
            <person name="Abouelleil A."/>
            <person name="Alvarado L."/>
            <person name="Arachchi H.M."/>
            <person name="Berlin A."/>
            <person name="Brown A."/>
            <person name="Chapman S.B."/>
            <person name="Chen Z."/>
            <person name="Dunbar C."/>
            <person name="Freedman E."/>
            <person name="Gearin G."/>
            <person name="Gellesch M."/>
            <person name="Goldberg J."/>
            <person name="Griggs A."/>
            <person name="Gujja S."/>
            <person name="Heilman E.R."/>
            <person name="Heiman D."/>
            <person name="Howarth C."/>
            <person name="Larson L."/>
            <person name="Lui A."/>
            <person name="MacDonald P.J.P."/>
            <person name="Mehta T."/>
            <person name="Montmayeur A."/>
            <person name="Murphy C."/>
            <person name="Neiman D."/>
            <person name="Pearson M."/>
            <person name="Priest M."/>
            <person name="Roberts A."/>
            <person name="Saif S."/>
            <person name="Shea T."/>
            <person name="Shenoy N."/>
            <person name="Sisk P."/>
            <person name="Stolte C."/>
            <person name="Sykes S."/>
            <person name="White J."/>
            <person name="Yandava C."/>
            <person name="Wortman J."/>
            <person name="Nusbaum C."/>
            <person name="Birren B."/>
        </authorList>
    </citation>
    <scope>NUCLEOTIDE SEQUENCE [LARGE SCALE GENOMIC DNA]</scope>
    <source>
        <strain evidence="2 3">M341</strain>
    </source>
</reference>
<comment type="caution">
    <text evidence="2">The sequence shown here is derived from an EMBL/GenBank/DDBJ whole genome shotgun (WGS) entry which is preliminary data.</text>
</comment>
<keyword evidence="1" id="KW-0175">Coiled coil</keyword>
<dbReference type="EMBL" id="ACRO01000047">
    <property type="protein sequence ID" value="EGF86052.1"/>
    <property type="molecule type" value="Genomic_DNA"/>
</dbReference>
<name>A0AA87DXJ1_9BACL</name>
<accession>A0AA87DXJ1</accession>
<organism evidence="2 3">
    <name type="scientific">Gemella haemolysans M341</name>
    <dbReference type="NCBI Taxonomy" id="562981"/>
    <lineage>
        <taxon>Bacteria</taxon>
        <taxon>Bacillati</taxon>
        <taxon>Bacillota</taxon>
        <taxon>Bacilli</taxon>
        <taxon>Bacillales</taxon>
        <taxon>Gemellaceae</taxon>
        <taxon>Gemella</taxon>
    </lineage>
</organism>
<proteinExistence type="predicted"/>